<dbReference type="EMBL" id="QKZU01000005">
    <property type="protein sequence ID" value="PZX58316.1"/>
    <property type="molecule type" value="Genomic_DNA"/>
</dbReference>
<dbReference type="EMBL" id="VORV01000006">
    <property type="protein sequence ID" value="TXD77810.1"/>
    <property type="molecule type" value="Genomic_DNA"/>
</dbReference>
<evidence type="ECO:0000256" key="6">
    <source>
        <dbReference type="SAM" id="Phobius"/>
    </source>
</evidence>
<reference evidence="8 10" key="1">
    <citation type="submission" date="2018-06" db="EMBL/GenBank/DDBJ databases">
        <title>Genomic Encyclopedia of Archaeal and Bacterial Type Strains, Phase II (KMG-II): from individual species to whole genera.</title>
        <authorList>
            <person name="Goeker M."/>
        </authorList>
    </citation>
    <scope>NUCLEOTIDE SEQUENCE [LARGE SCALE GENOMIC DNA]</scope>
    <source>
        <strain evidence="8 10">DSM 22686</strain>
    </source>
</reference>
<comment type="subcellular location">
    <subcellularLocation>
        <location evidence="1">Cell membrane</location>
        <topology evidence="1">Multi-pass membrane protein</topology>
    </subcellularLocation>
</comment>
<evidence type="ECO:0000256" key="5">
    <source>
        <dbReference type="ARBA" id="ARBA00023136"/>
    </source>
</evidence>
<keyword evidence="2" id="KW-1003">Cell membrane</keyword>
<dbReference type="Proteomes" id="UP000321927">
    <property type="component" value="Unassembled WGS sequence"/>
</dbReference>
<dbReference type="RefSeq" id="WP_086500811.1">
    <property type="nucleotide sequence ID" value="NZ_MSSV01000005.1"/>
</dbReference>
<dbReference type="OrthoDB" id="826720at2"/>
<dbReference type="Proteomes" id="UP000249115">
    <property type="component" value="Unassembled WGS sequence"/>
</dbReference>
<feature type="transmembrane region" description="Helical" evidence="6">
    <location>
        <begin position="47"/>
        <end position="67"/>
    </location>
</feature>
<dbReference type="GO" id="GO:0005886">
    <property type="term" value="C:plasma membrane"/>
    <property type="evidence" value="ECO:0007669"/>
    <property type="project" value="UniProtKB-SubCell"/>
</dbReference>
<evidence type="ECO:0000256" key="4">
    <source>
        <dbReference type="ARBA" id="ARBA00022989"/>
    </source>
</evidence>
<proteinExistence type="predicted"/>
<protein>
    <submittedName>
        <fullName evidence="9">PLDc_N domain-containing protein</fullName>
    </submittedName>
    <submittedName>
        <fullName evidence="8">Phospholipase D-like protein</fullName>
    </submittedName>
</protein>
<comment type="caution">
    <text evidence="8">The sequence shown here is derived from an EMBL/GenBank/DDBJ whole genome shotgun (WGS) entry which is preliminary data.</text>
</comment>
<evidence type="ECO:0000259" key="7">
    <source>
        <dbReference type="Pfam" id="PF13396"/>
    </source>
</evidence>
<evidence type="ECO:0000256" key="2">
    <source>
        <dbReference type="ARBA" id="ARBA00022475"/>
    </source>
</evidence>
<keyword evidence="4 6" id="KW-1133">Transmembrane helix</keyword>
<feature type="domain" description="Cardiolipin synthase N-terminal" evidence="7">
    <location>
        <begin position="27"/>
        <end position="65"/>
    </location>
</feature>
<keyword evidence="5 6" id="KW-0472">Membrane</keyword>
<feature type="transmembrane region" description="Helical" evidence="6">
    <location>
        <begin position="12"/>
        <end position="35"/>
    </location>
</feature>
<dbReference type="Pfam" id="PF13396">
    <property type="entry name" value="PLDc_N"/>
    <property type="match status" value="1"/>
</dbReference>
<evidence type="ECO:0000313" key="11">
    <source>
        <dbReference type="Proteomes" id="UP000321927"/>
    </source>
</evidence>
<evidence type="ECO:0000256" key="3">
    <source>
        <dbReference type="ARBA" id="ARBA00022692"/>
    </source>
</evidence>
<keyword evidence="11" id="KW-1185">Reference proteome</keyword>
<keyword evidence="3 6" id="KW-0812">Transmembrane</keyword>
<dbReference type="AlphaFoldDB" id="A0A2W7RGU4"/>
<sequence>MELISPSNGLLYWQGGTFLVMIGYFAFMIYALVDLIRSDFREQHMKLIWALMILFIPVIGTFIYLNMRRSTKNNFRRFDPNFSTNQKTAK</sequence>
<accession>A0A2W7RGU4</accession>
<gene>
    <name evidence="9" type="ORF">ESW18_10615</name>
    <name evidence="8" type="ORF">LV84_01521</name>
</gene>
<evidence type="ECO:0000313" key="9">
    <source>
        <dbReference type="EMBL" id="TXD77810.1"/>
    </source>
</evidence>
<evidence type="ECO:0000313" key="8">
    <source>
        <dbReference type="EMBL" id="PZX58316.1"/>
    </source>
</evidence>
<reference evidence="9 11" key="2">
    <citation type="submission" date="2019-08" db="EMBL/GenBank/DDBJ databases">
        <title>Genome of Algoriphagus ratkowskyi IC026.</title>
        <authorList>
            <person name="Bowman J.P."/>
        </authorList>
    </citation>
    <scope>NUCLEOTIDE SEQUENCE [LARGE SCALE GENOMIC DNA]</scope>
    <source>
        <strain evidence="9 11">IC026</strain>
    </source>
</reference>
<evidence type="ECO:0000313" key="10">
    <source>
        <dbReference type="Proteomes" id="UP000249115"/>
    </source>
</evidence>
<evidence type="ECO:0000256" key="1">
    <source>
        <dbReference type="ARBA" id="ARBA00004651"/>
    </source>
</evidence>
<dbReference type="InterPro" id="IPR027379">
    <property type="entry name" value="CLS_N"/>
</dbReference>
<name>A0A2W7RGU4_9BACT</name>
<organism evidence="8 10">
    <name type="scientific">Algoriphagus ratkowskyi</name>
    <dbReference type="NCBI Taxonomy" id="57028"/>
    <lineage>
        <taxon>Bacteria</taxon>
        <taxon>Pseudomonadati</taxon>
        <taxon>Bacteroidota</taxon>
        <taxon>Cytophagia</taxon>
        <taxon>Cytophagales</taxon>
        <taxon>Cyclobacteriaceae</taxon>
        <taxon>Algoriphagus</taxon>
    </lineage>
</organism>